<protein>
    <submittedName>
        <fullName evidence="1">Uncharacterized protein</fullName>
    </submittedName>
</protein>
<reference evidence="1 2" key="1">
    <citation type="submission" date="2013-07" db="EMBL/GenBank/DDBJ databases">
        <title>Draft genome sequence of Pseudoalteromonas luteoviolacea 2ta16.</title>
        <authorList>
            <person name="Allen E.E."/>
            <person name="Azam F."/>
            <person name="Podell S."/>
        </authorList>
    </citation>
    <scope>NUCLEOTIDE SEQUENCE [LARGE SCALE GENOMIC DNA]</scope>
    <source>
        <strain evidence="1 2">2ta16</strain>
    </source>
</reference>
<sequence>MSCFLSEESFNVLLISLLKNKQNFRDELESLGICAINELEEQVKLKLVSNNVSVKWNDYYMQLSEASKVEIGKGEYKSDYLDSLLSQCREKFDESGNINDLASNEVDLYFKLWSRQDFKGFQEWRSSVYSHYILKFEEEAKSFFHQNEAYKDIKGLKALAKSFVSNVDSLKGFYYDQKMSSNNQLFLSLDIENDLKITFGFVTRKQSDSYKIESFIALLPAWCNKGDIQSYKRLFTPLWCFLSPLVNPFGLPYELLEDKGNLPYMLYIHLSLFIIIKNSVDREI</sequence>
<gene>
    <name evidence="1" type="ORF">PL2TA16_00363</name>
</gene>
<dbReference type="AlphaFoldDB" id="V4HX59"/>
<name>V4HX59_PSEL2</name>
<dbReference type="EMBL" id="AUSV01000013">
    <property type="protein sequence ID" value="ESP94363.1"/>
    <property type="molecule type" value="Genomic_DNA"/>
</dbReference>
<dbReference type="PATRIC" id="fig|1353533.3.peg.786"/>
<dbReference type="RefSeq" id="WP_023397751.1">
    <property type="nucleotide sequence ID" value="NZ_AUSV01000013.1"/>
</dbReference>
<dbReference type="Proteomes" id="UP000017820">
    <property type="component" value="Unassembled WGS sequence"/>
</dbReference>
<accession>V4HX59</accession>
<proteinExistence type="predicted"/>
<organism evidence="1 2">
    <name type="scientific">Pseudoalteromonas luteoviolacea (strain 2ta16)</name>
    <dbReference type="NCBI Taxonomy" id="1353533"/>
    <lineage>
        <taxon>Bacteria</taxon>
        <taxon>Pseudomonadati</taxon>
        <taxon>Pseudomonadota</taxon>
        <taxon>Gammaproteobacteria</taxon>
        <taxon>Alteromonadales</taxon>
        <taxon>Pseudoalteromonadaceae</taxon>
        <taxon>Pseudoalteromonas</taxon>
    </lineage>
</organism>
<evidence type="ECO:0000313" key="2">
    <source>
        <dbReference type="Proteomes" id="UP000017820"/>
    </source>
</evidence>
<comment type="caution">
    <text evidence="1">The sequence shown here is derived from an EMBL/GenBank/DDBJ whole genome shotgun (WGS) entry which is preliminary data.</text>
</comment>
<evidence type="ECO:0000313" key="1">
    <source>
        <dbReference type="EMBL" id="ESP94363.1"/>
    </source>
</evidence>
<dbReference type="GeneID" id="29921701"/>